<accession>A4CFV7</accession>
<evidence type="ECO:0008006" key="4">
    <source>
        <dbReference type="Google" id="ProtNLM"/>
    </source>
</evidence>
<dbReference type="RefSeq" id="WP_009840777.1">
    <property type="nucleotide sequence ID" value="NZ_CH959303.1"/>
</dbReference>
<dbReference type="OrthoDB" id="6301078at2"/>
<dbReference type="HOGENOM" id="CLU_1617604_0_0_6"/>
<protein>
    <recommendedName>
        <fullName evidence="4">Orphan protein</fullName>
    </recommendedName>
</protein>
<comment type="caution">
    <text evidence="2">The sequence shown here is derived from an EMBL/GenBank/DDBJ whole genome shotgun (WGS) entry which is preliminary data.</text>
</comment>
<dbReference type="AlphaFoldDB" id="A4CFV7"/>
<feature type="chain" id="PRO_5002667342" description="Orphan protein" evidence="1">
    <location>
        <begin position="18"/>
        <end position="164"/>
    </location>
</feature>
<evidence type="ECO:0000313" key="2">
    <source>
        <dbReference type="EMBL" id="EAR26394.1"/>
    </source>
</evidence>
<dbReference type="Proteomes" id="UP000006201">
    <property type="component" value="Unassembled WGS sequence"/>
</dbReference>
<feature type="signal peptide" evidence="1">
    <location>
        <begin position="1"/>
        <end position="17"/>
    </location>
</feature>
<dbReference type="EMBL" id="AAOH01000016">
    <property type="protein sequence ID" value="EAR26394.1"/>
    <property type="molecule type" value="Genomic_DNA"/>
</dbReference>
<dbReference type="STRING" id="87626.PTD2_00192"/>
<gene>
    <name evidence="2" type="ORF">PTD2_00192</name>
</gene>
<keyword evidence="1" id="KW-0732">Signal</keyword>
<organism evidence="2 3">
    <name type="scientific">Pseudoalteromonas tunicata D2</name>
    <dbReference type="NCBI Taxonomy" id="87626"/>
    <lineage>
        <taxon>Bacteria</taxon>
        <taxon>Pseudomonadati</taxon>
        <taxon>Pseudomonadota</taxon>
        <taxon>Gammaproteobacteria</taxon>
        <taxon>Alteromonadales</taxon>
        <taxon>Pseudoalteromonadaceae</taxon>
        <taxon>Pseudoalteromonas</taxon>
    </lineage>
</organism>
<sequence>MKYLFALLLLLPTMSFAQKQLNKCVSAVGEVRYTTRSCAAGERQMEVDQQQSLLQFAQKAQTVTSEVKEAIDNRDLTFYLTQNFQNTDWSENVERSFLEGKQAVVVVDSFRLHKLEAICKATMQWIAEYPHPLFELTSMRIEFNTGETFAARYVTNEPCDFELR</sequence>
<dbReference type="eggNOG" id="ENOG503158Q">
    <property type="taxonomic scope" value="Bacteria"/>
</dbReference>
<name>A4CFV7_9GAMM</name>
<proteinExistence type="predicted"/>
<reference evidence="2 3" key="1">
    <citation type="submission" date="2006-02" db="EMBL/GenBank/DDBJ databases">
        <authorList>
            <person name="Moran M.A."/>
            <person name="Kjelleberg S."/>
            <person name="Egan S."/>
            <person name="Saunders N."/>
            <person name="Thomas T."/>
            <person name="Ferriera S."/>
            <person name="Johnson J."/>
            <person name="Kravitz S."/>
            <person name="Halpern A."/>
            <person name="Remington K."/>
            <person name="Beeson K."/>
            <person name="Tran B."/>
            <person name="Rogers Y.-H."/>
            <person name="Friedman R."/>
            <person name="Venter J.C."/>
        </authorList>
    </citation>
    <scope>NUCLEOTIDE SEQUENCE [LARGE SCALE GENOMIC DNA]</scope>
    <source>
        <strain evidence="2 3">D2</strain>
    </source>
</reference>
<evidence type="ECO:0000256" key="1">
    <source>
        <dbReference type="SAM" id="SignalP"/>
    </source>
</evidence>
<keyword evidence="3" id="KW-1185">Reference proteome</keyword>
<evidence type="ECO:0000313" key="3">
    <source>
        <dbReference type="Proteomes" id="UP000006201"/>
    </source>
</evidence>